<evidence type="ECO:0000256" key="7">
    <source>
        <dbReference type="ARBA" id="ARBA00022975"/>
    </source>
</evidence>
<dbReference type="GO" id="GO:0044205">
    <property type="term" value="P:'de novo' UMP biosynthetic process"/>
    <property type="evidence" value="ECO:0007669"/>
    <property type="project" value="UniProtKB-UniRule"/>
</dbReference>
<evidence type="ECO:0000256" key="10">
    <source>
        <dbReference type="ARBA" id="ARBA00048639"/>
    </source>
</evidence>
<evidence type="ECO:0000256" key="4">
    <source>
        <dbReference type="ARBA" id="ARBA00005359"/>
    </source>
</evidence>
<feature type="binding site" evidence="11">
    <location>
        <position position="188"/>
    </location>
    <ligand>
        <name>FMN</name>
        <dbReference type="ChEBI" id="CHEBI:58210"/>
    </ligand>
</feature>
<dbReference type="AlphaFoldDB" id="S3UYZ8"/>
<dbReference type="PROSITE" id="PS00912">
    <property type="entry name" value="DHODEHASE_2"/>
    <property type="match status" value="1"/>
</dbReference>
<dbReference type="PANTHER" id="PTHR48109">
    <property type="entry name" value="DIHYDROOROTATE DEHYDROGENASE (QUINONE), MITOCHONDRIAL-RELATED"/>
    <property type="match status" value="1"/>
</dbReference>
<keyword evidence="14" id="KW-1185">Reference proteome</keyword>
<comment type="subcellular location">
    <subcellularLocation>
        <location evidence="11">Cell membrane</location>
        <topology evidence="11">Peripheral membrane protein</topology>
    </subcellularLocation>
    <subcellularLocation>
        <location evidence="2">Membrane</location>
    </subcellularLocation>
</comment>
<comment type="pathway">
    <text evidence="3 11">Pyrimidine metabolism; UMP biosynthesis via de novo pathway; orotate from (S)-dihydroorotate (quinone route): step 1/1.</text>
</comment>
<organism evidence="13 14">
    <name type="scientific">Leptospira fainei serovar Hurstbridge str. BUT 6</name>
    <dbReference type="NCBI Taxonomy" id="1193011"/>
    <lineage>
        <taxon>Bacteria</taxon>
        <taxon>Pseudomonadati</taxon>
        <taxon>Spirochaetota</taxon>
        <taxon>Spirochaetia</taxon>
        <taxon>Leptospirales</taxon>
        <taxon>Leptospiraceae</taxon>
        <taxon>Leptospira</taxon>
    </lineage>
</organism>
<keyword evidence="5 11" id="KW-0285">Flavoprotein</keyword>
<name>S3UYZ8_9LEPT</name>
<comment type="similarity">
    <text evidence="4 11">Belongs to the dihydroorotate dehydrogenase family. Type 2 subfamily.</text>
</comment>
<comment type="caution">
    <text evidence="13">The sequence shown here is derived from an EMBL/GenBank/DDBJ whole genome shotgun (WGS) entry which is preliminary data.</text>
</comment>
<accession>S3UYZ8</accession>
<feature type="binding site" evidence="11">
    <location>
        <position position="82"/>
    </location>
    <ligand>
        <name>substrate</name>
    </ligand>
</feature>
<dbReference type="GO" id="GO:0106430">
    <property type="term" value="F:dihydroorotate dehydrogenase (quinone) activity"/>
    <property type="evidence" value="ECO:0007669"/>
    <property type="project" value="UniProtKB-EC"/>
</dbReference>
<dbReference type="HAMAP" id="MF_00225">
    <property type="entry name" value="DHO_dh_type2"/>
    <property type="match status" value="1"/>
</dbReference>
<gene>
    <name evidence="11 13" type="primary">pyrD</name>
    <name evidence="13" type="ORF">LEP1GSC058_3317</name>
</gene>
<dbReference type="Gene3D" id="3.20.20.70">
    <property type="entry name" value="Aldolase class I"/>
    <property type="match status" value="1"/>
</dbReference>
<feature type="binding site" evidence="11">
    <location>
        <begin position="257"/>
        <end position="258"/>
    </location>
    <ligand>
        <name>substrate</name>
    </ligand>
</feature>
<dbReference type="InterPro" id="IPR001295">
    <property type="entry name" value="Dihydroorotate_DH_CS"/>
</dbReference>
<reference evidence="13" key="1">
    <citation type="submission" date="2013-04" db="EMBL/GenBank/DDBJ databases">
        <authorList>
            <person name="Harkins D.M."/>
            <person name="Durkin A.S."/>
            <person name="Selengut J.D."/>
            <person name="Sanka R."/>
            <person name="DePew J."/>
            <person name="Purushe J."/>
            <person name="Ahmed A."/>
            <person name="van der Linden H."/>
            <person name="Goris M.G.A."/>
            <person name="Hartskeerl R.A."/>
            <person name="Vinetz J.M."/>
            <person name="Sutton G.G."/>
            <person name="Nelson W.C."/>
            <person name="Fouts D.E."/>
        </authorList>
    </citation>
    <scope>NUCLEOTIDE SEQUENCE [LARGE SCALE GENOMIC DNA]</scope>
    <source>
        <strain evidence="13">BUT 6</strain>
    </source>
</reference>
<dbReference type="InterPro" id="IPR005719">
    <property type="entry name" value="Dihydroorotate_DH_2"/>
</dbReference>
<dbReference type="EMBL" id="AKWZ02000010">
    <property type="protein sequence ID" value="EPG74448.1"/>
    <property type="molecule type" value="Genomic_DNA"/>
</dbReference>
<dbReference type="GO" id="GO:0006207">
    <property type="term" value="P:'de novo' pyrimidine nucleobase biosynthetic process"/>
    <property type="evidence" value="ECO:0007669"/>
    <property type="project" value="UniProtKB-UniRule"/>
</dbReference>
<feature type="binding site" evidence="11">
    <location>
        <position position="256"/>
    </location>
    <ligand>
        <name>FMN</name>
        <dbReference type="ChEBI" id="CHEBI:58210"/>
    </ligand>
</feature>
<keyword evidence="11" id="KW-1003">Cell membrane</keyword>
<comment type="catalytic activity">
    <reaction evidence="10 11">
        <text>(S)-dihydroorotate + a quinone = orotate + a quinol</text>
        <dbReference type="Rhea" id="RHEA:30187"/>
        <dbReference type="ChEBI" id="CHEBI:24646"/>
        <dbReference type="ChEBI" id="CHEBI:30839"/>
        <dbReference type="ChEBI" id="CHEBI:30864"/>
        <dbReference type="ChEBI" id="CHEBI:132124"/>
        <dbReference type="EC" id="1.3.5.2"/>
    </reaction>
</comment>
<comment type="function">
    <text evidence="1 11">Catalyzes the conversion of dihydroorotate to orotate with quinone as electron acceptor.</text>
</comment>
<evidence type="ECO:0000256" key="11">
    <source>
        <dbReference type="HAMAP-Rule" id="MF_00225"/>
    </source>
</evidence>
<keyword evidence="8 11" id="KW-0560">Oxidoreductase</keyword>
<evidence type="ECO:0000256" key="5">
    <source>
        <dbReference type="ARBA" id="ARBA00022630"/>
    </source>
</evidence>
<proteinExistence type="inferred from homology"/>
<sequence>MLDSSSDWKQWIYERTAKPFLLSLDPEIAHSLAHRMLRFSTSIPILSPILKNQTSYSSERLKTQVAGLEFENPVGLAAGFDKTGELYPFLSRMGFGSIEVGTITGQPQAGNPRPRVFRYPEDQALINRMGFNNPGADNAADIIGRQRKTVIRGINIGKTKVVPEDKAVEDYLYSIRKLSPFADYLVINVSSPNTPGLRNFQKLENLFNLINGIRTGLGGRFPAPTFVKFAPDLEERDFEEIIESVPDLHLSGVILTNTTIDKSVLKRFPNVELEGGVSGGPLRARSTKFVRLAYQKLRGKVPIIGVGGVDSGEAALEKILAGADLIQVYTGYIYQGPLLPSRIAEYLDKTIGKFGVKSISEIVGQGSL</sequence>
<dbReference type="NCBIfam" id="NF003652">
    <property type="entry name" value="PRK05286.2-5"/>
    <property type="match status" value="1"/>
</dbReference>
<evidence type="ECO:0000313" key="14">
    <source>
        <dbReference type="Proteomes" id="UP000014540"/>
    </source>
</evidence>
<dbReference type="CDD" id="cd04738">
    <property type="entry name" value="DHOD_2_like"/>
    <property type="match status" value="1"/>
</dbReference>
<feature type="binding site" evidence="11">
    <location>
        <position position="308"/>
    </location>
    <ligand>
        <name>FMN</name>
        <dbReference type="ChEBI" id="CHEBI:58210"/>
    </ligand>
</feature>
<dbReference type="NCBIfam" id="TIGR01036">
    <property type="entry name" value="pyrD_sub2"/>
    <property type="match status" value="1"/>
</dbReference>
<feature type="binding site" evidence="11">
    <location>
        <position position="193"/>
    </location>
    <ligand>
        <name>substrate</name>
    </ligand>
</feature>
<feature type="binding site" evidence="11">
    <location>
        <position position="102"/>
    </location>
    <ligand>
        <name>FMN</name>
        <dbReference type="ChEBI" id="CHEBI:58210"/>
    </ligand>
</feature>
<evidence type="ECO:0000256" key="2">
    <source>
        <dbReference type="ARBA" id="ARBA00004370"/>
    </source>
</evidence>
<evidence type="ECO:0000256" key="8">
    <source>
        <dbReference type="ARBA" id="ARBA00023002"/>
    </source>
</evidence>
<dbReference type="OrthoDB" id="9802377at2"/>
<dbReference type="STRING" id="1193011.LEP1GSC058_3317"/>
<evidence type="ECO:0000313" key="13">
    <source>
        <dbReference type="EMBL" id="EPG74448.1"/>
    </source>
</evidence>
<dbReference type="GO" id="GO:0005737">
    <property type="term" value="C:cytoplasm"/>
    <property type="evidence" value="ECO:0007669"/>
    <property type="project" value="InterPro"/>
</dbReference>
<feature type="binding site" evidence="11">
    <location>
        <position position="279"/>
    </location>
    <ligand>
        <name>FMN</name>
        <dbReference type="ChEBI" id="CHEBI:58210"/>
    </ligand>
</feature>
<dbReference type="Proteomes" id="UP000014540">
    <property type="component" value="Unassembled WGS sequence"/>
</dbReference>
<comment type="subunit">
    <text evidence="11">Monomer.</text>
</comment>
<protein>
    <recommendedName>
        <fullName evidence="11">Dihydroorotate dehydrogenase (quinone)</fullName>
        <ecNumber evidence="11">1.3.5.2</ecNumber>
    </recommendedName>
    <alternativeName>
        <fullName evidence="11">DHOdehase</fullName>
        <shortName evidence="11">DHOD</shortName>
        <shortName evidence="11">DHODase</shortName>
    </alternativeName>
    <alternativeName>
        <fullName evidence="11">Dihydroorotate oxidase</fullName>
    </alternativeName>
</protein>
<feature type="binding site" evidence="11">
    <location>
        <position position="228"/>
    </location>
    <ligand>
        <name>FMN</name>
        <dbReference type="ChEBI" id="CHEBI:58210"/>
    </ligand>
</feature>
<feature type="binding site" evidence="11">
    <location>
        <begin position="78"/>
        <end position="82"/>
    </location>
    <ligand>
        <name>FMN</name>
        <dbReference type="ChEBI" id="CHEBI:58210"/>
    </ligand>
</feature>
<dbReference type="InterPro" id="IPR005720">
    <property type="entry name" value="Dihydroorotate_DH_cat"/>
</dbReference>
<evidence type="ECO:0000259" key="12">
    <source>
        <dbReference type="Pfam" id="PF01180"/>
    </source>
</evidence>
<feature type="binding site" evidence="11">
    <location>
        <position position="155"/>
    </location>
    <ligand>
        <name>FMN</name>
        <dbReference type="ChEBI" id="CHEBI:58210"/>
    </ligand>
</feature>
<dbReference type="SUPFAM" id="SSF51395">
    <property type="entry name" value="FMN-linked oxidoreductases"/>
    <property type="match status" value="1"/>
</dbReference>
<evidence type="ECO:0000256" key="9">
    <source>
        <dbReference type="ARBA" id="ARBA00023136"/>
    </source>
</evidence>
<feature type="binding site" evidence="11">
    <location>
        <begin position="127"/>
        <end position="131"/>
    </location>
    <ligand>
        <name>substrate</name>
    </ligand>
</feature>
<keyword evidence="7 11" id="KW-0665">Pyrimidine biosynthesis</keyword>
<dbReference type="PANTHER" id="PTHR48109:SF4">
    <property type="entry name" value="DIHYDROOROTATE DEHYDROGENASE (QUINONE), MITOCHONDRIAL"/>
    <property type="match status" value="1"/>
</dbReference>
<dbReference type="UniPathway" id="UPA00070">
    <property type="reaction ID" value="UER00946"/>
</dbReference>
<dbReference type="GO" id="GO:0005886">
    <property type="term" value="C:plasma membrane"/>
    <property type="evidence" value="ECO:0007669"/>
    <property type="project" value="UniProtKB-SubCell"/>
</dbReference>
<feature type="binding site" evidence="11">
    <location>
        <position position="188"/>
    </location>
    <ligand>
        <name>substrate</name>
    </ligand>
</feature>
<keyword evidence="9 11" id="KW-0472">Membrane</keyword>
<feature type="active site" description="Nucleophile" evidence="11">
    <location>
        <position position="191"/>
    </location>
</feature>
<keyword evidence="6 11" id="KW-0288">FMN</keyword>
<feature type="binding site" evidence="11">
    <location>
        <begin position="329"/>
        <end position="330"/>
    </location>
    <ligand>
        <name>FMN</name>
        <dbReference type="ChEBI" id="CHEBI:58210"/>
    </ligand>
</feature>
<evidence type="ECO:0000256" key="6">
    <source>
        <dbReference type="ARBA" id="ARBA00022643"/>
    </source>
</evidence>
<dbReference type="InterPro" id="IPR013785">
    <property type="entry name" value="Aldolase_TIM"/>
</dbReference>
<evidence type="ECO:0000256" key="1">
    <source>
        <dbReference type="ARBA" id="ARBA00003125"/>
    </source>
</evidence>
<dbReference type="RefSeq" id="WP_016550899.1">
    <property type="nucleotide sequence ID" value="NZ_AKWZ02000010.1"/>
</dbReference>
<evidence type="ECO:0000256" key="3">
    <source>
        <dbReference type="ARBA" id="ARBA00005161"/>
    </source>
</evidence>
<dbReference type="EC" id="1.3.5.2" evidence="11"/>
<comment type="cofactor">
    <cofactor evidence="11">
        <name>FMN</name>
        <dbReference type="ChEBI" id="CHEBI:58210"/>
    </cofactor>
    <text evidence="11">Binds 1 FMN per subunit.</text>
</comment>
<dbReference type="PROSITE" id="PS00911">
    <property type="entry name" value="DHODEHASE_1"/>
    <property type="match status" value="1"/>
</dbReference>
<feature type="domain" description="Dihydroorotate dehydrogenase catalytic" evidence="12">
    <location>
        <begin position="61"/>
        <end position="349"/>
    </location>
</feature>
<dbReference type="Pfam" id="PF01180">
    <property type="entry name" value="DHO_dh"/>
    <property type="match status" value="1"/>
</dbReference>
<dbReference type="InterPro" id="IPR050074">
    <property type="entry name" value="DHO_dehydrogenase"/>
</dbReference>